<protein>
    <submittedName>
        <fullName evidence="1">Uncharacterized protein</fullName>
    </submittedName>
</protein>
<dbReference type="AlphaFoldDB" id="A0A0F9SCQ6"/>
<name>A0A0F9SCQ6_9ZZZZ</name>
<comment type="caution">
    <text evidence="1">The sequence shown here is derived from an EMBL/GenBank/DDBJ whole genome shotgun (WGS) entry which is preliminary data.</text>
</comment>
<dbReference type="EMBL" id="LAZR01000705">
    <property type="protein sequence ID" value="KKN60082.1"/>
    <property type="molecule type" value="Genomic_DNA"/>
</dbReference>
<sequence length="140" mass="15955">MNITVSSTKVLSKGTNKHGDWKLVKVLTQDTEYTTFADGAENLAPGTVINITDMDEDAKGKKFKKYDVINGSQPTPESPEKPIERTKDRDAMIMEAMWFKELGNRIGDNSLERDWPKTHERIANDYYREMAKHTGVKFAE</sequence>
<reference evidence="1" key="1">
    <citation type="journal article" date="2015" name="Nature">
        <title>Complex archaea that bridge the gap between prokaryotes and eukaryotes.</title>
        <authorList>
            <person name="Spang A."/>
            <person name="Saw J.H."/>
            <person name="Jorgensen S.L."/>
            <person name="Zaremba-Niedzwiedzka K."/>
            <person name="Martijn J."/>
            <person name="Lind A.E."/>
            <person name="van Eijk R."/>
            <person name="Schleper C."/>
            <person name="Guy L."/>
            <person name="Ettema T.J."/>
        </authorList>
    </citation>
    <scope>NUCLEOTIDE SEQUENCE</scope>
</reference>
<proteinExistence type="predicted"/>
<organism evidence="1">
    <name type="scientific">marine sediment metagenome</name>
    <dbReference type="NCBI Taxonomy" id="412755"/>
    <lineage>
        <taxon>unclassified sequences</taxon>
        <taxon>metagenomes</taxon>
        <taxon>ecological metagenomes</taxon>
    </lineage>
</organism>
<gene>
    <name evidence="1" type="ORF">LCGC14_0535510</name>
</gene>
<accession>A0A0F9SCQ6</accession>
<evidence type="ECO:0000313" key="1">
    <source>
        <dbReference type="EMBL" id="KKN60082.1"/>
    </source>
</evidence>